<proteinExistence type="predicted"/>
<sequence>MEIKLIGFEYLKDLSKDDEDFGGIFVQCTNQAVDRFHQVNGFLFREFKLCIPRSSTRELLIREVHGGGIAGHFGGDKTLSMLQENFIGHEWRSKCEVLFRDVLSANKQRPESNHKAFTLHCPPRVSLGTRKYGFCARIA</sequence>
<name>A0ACB9R273_9MYRT</name>
<reference evidence="2" key="1">
    <citation type="journal article" date="2023" name="Front. Plant Sci.">
        <title>Chromosomal-level genome assembly of Melastoma candidum provides insights into trichome evolution.</title>
        <authorList>
            <person name="Zhong Y."/>
            <person name="Wu W."/>
            <person name="Sun C."/>
            <person name="Zou P."/>
            <person name="Liu Y."/>
            <person name="Dai S."/>
            <person name="Zhou R."/>
        </authorList>
    </citation>
    <scope>NUCLEOTIDE SEQUENCE [LARGE SCALE GENOMIC DNA]</scope>
</reference>
<gene>
    <name evidence="1" type="ORF">MLD38_010772</name>
</gene>
<accession>A0ACB9R273</accession>
<dbReference type="EMBL" id="CM042883">
    <property type="protein sequence ID" value="KAI4372557.1"/>
    <property type="molecule type" value="Genomic_DNA"/>
</dbReference>
<evidence type="ECO:0000313" key="1">
    <source>
        <dbReference type="EMBL" id="KAI4372557.1"/>
    </source>
</evidence>
<dbReference type="Proteomes" id="UP001057402">
    <property type="component" value="Chromosome 4"/>
</dbReference>
<protein>
    <submittedName>
        <fullName evidence="1">Uncharacterized protein</fullName>
    </submittedName>
</protein>
<keyword evidence="2" id="KW-1185">Reference proteome</keyword>
<organism evidence="1 2">
    <name type="scientific">Melastoma candidum</name>
    <dbReference type="NCBI Taxonomy" id="119954"/>
    <lineage>
        <taxon>Eukaryota</taxon>
        <taxon>Viridiplantae</taxon>
        <taxon>Streptophyta</taxon>
        <taxon>Embryophyta</taxon>
        <taxon>Tracheophyta</taxon>
        <taxon>Spermatophyta</taxon>
        <taxon>Magnoliopsida</taxon>
        <taxon>eudicotyledons</taxon>
        <taxon>Gunneridae</taxon>
        <taxon>Pentapetalae</taxon>
        <taxon>rosids</taxon>
        <taxon>malvids</taxon>
        <taxon>Myrtales</taxon>
        <taxon>Melastomataceae</taxon>
        <taxon>Melastomatoideae</taxon>
        <taxon>Melastomateae</taxon>
        <taxon>Melastoma</taxon>
    </lineage>
</organism>
<comment type="caution">
    <text evidence="1">The sequence shown here is derived from an EMBL/GenBank/DDBJ whole genome shotgun (WGS) entry which is preliminary data.</text>
</comment>
<evidence type="ECO:0000313" key="2">
    <source>
        <dbReference type="Proteomes" id="UP001057402"/>
    </source>
</evidence>